<dbReference type="InterPro" id="IPR054352">
    <property type="entry name" value="ACT_Aspartokinase"/>
</dbReference>
<comment type="catalytic activity">
    <reaction evidence="6">
        <text>L-aspartate + ATP = 4-phospho-L-aspartate + ADP</text>
        <dbReference type="Rhea" id="RHEA:23776"/>
        <dbReference type="ChEBI" id="CHEBI:29991"/>
        <dbReference type="ChEBI" id="CHEBI:30616"/>
        <dbReference type="ChEBI" id="CHEBI:57535"/>
        <dbReference type="ChEBI" id="CHEBI:456216"/>
        <dbReference type="EC" id="2.7.2.4"/>
    </reaction>
</comment>
<dbReference type="EC" id="2.7.2.4" evidence="2"/>
<comment type="caution">
    <text evidence="9">The sequence shown here is derived from an EMBL/GenBank/DDBJ whole genome shotgun (WGS) entry which is preliminary data.</text>
</comment>
<dbReference type="GO" id="GO:0009090">
    <property type="term" value="P:homoserine biosynthetic process"/>
    <property type="evidence" value="ECO:0007669"/>
    <property type="project" value="TreeGrafter"/>
</dbReference>
<dbReference type="GO" id="GO:0005829">
    <property type="term" value="C:cytosol"/>
    <property type="evidence" value="ECO:0007669"/>
    <property type="project" value="TreeGrafter"/>
</dbReference>
<dbReference type="InterPro" id="IPR001048">
    <property type="entry name" value="Asp/Glu/Uridylate_kinase"/>
</dbReference>
<dbReference type="PANTHER" id="PTHR21499:SF59">
    <property type="entry name" value="ASPARTOKINASE"/>
    <property type="match status" value="1"/>
</dbReference>
<name>A0A3E5BQ61_9BACE</name>
<dbReference type="GO" id="GO:0009089">
    <property type="term" value="P:lysine biosynthetic process via diaminopimelate"/>
    <property type="evidence" value="ECO:0007669"/>
    <property type="project" value="TreeGrafter"/>
</dbReference>
<keyword evidence="4 9" id="KW-0808">Transferase</keyword>
<dbReference type="Pfam" id="PF00696">
    <property type="entry name" value="AA_kinase"/>
    <property type="match status" value="1"/>
</dbReference>
<dbReference type="InterPro" id="IPR042199">
    <property type="entry name" value="AsparK_Bifunc_asparK/hSer_DH"/>
</dbReference>
<evidence type="ECO:0000256" key="4">
    <source>
        <dbReference type="ARBA" id="ARBA00022777"/>
    </source>
</evidence>
<feature type="domain" description="Aspartate/glutamate/uridylate kinase" evidence="7">
    <location>
        <begin position="3"/>
        <end position="274"/>
    </location>
</feature>
<keyword evidence="3" id="KW-0547">Nucleotide-binding</keyword>
<dbReference type="SUPFAM" id="SSF55021">
    <property type="entry name" value="ACT-like"/>
    <property type="match status" value="2"/>
</dbReference>
<evidence type="ECO:0000259" key="8">
    <source>
        <dbReference type="Pfam" id="PF22468"/>
    </source>
</evidence>
<feature type="domain" description="Aspartokinase ACT" evidence="8">
    <location>
        <begin position="377"/>
        <end position="434"/>
    </location>
</feature>
<dbReference type="EMBL" id="QSUL01000002">
    <property type="protein sequence ID" value="RGN39513.1"/>
    <property type="molecule type" value="Genomic_DNA"/>
</dbReference>
<dbReference type="SUPFAM" id="SSF53633">
    <property type="entry name" value="Carbamate kinase-like"/>
    <property type="match status" value="1"/>
</dbReference>
<accession>A0A3E5BQ61</accession>
<sequence length="445" mass="50597">MKIYKFDGNSTASVKGMQHVAELIRNNEPKIVVLSAAENVTKHLDEISACFFSRNIEEAHEKITKLEFQFIDFANELLSDDNIKHEAVKSILDCFQAIWKYSLEPFYSTDEKEILAQGDLLISTLMGFYLREQGVDNRVICAFDFIRTGLDGEPDQEYITDKLKEICAPYPGTRLFITQGSICRNAFGETDYLKQGGSDYTAALIGTALQAEEIQIWTDTHIRSNDTLVVKDADIIRELSFSEAERLTYFNTRILHPLCLTTAWKGDVPIRLLNPTAPKAEGTYISNNQQKTKTAKAIAAKDGITYIRFESNDILRLYMFISKILDTFSKYKTMPCLLTSSNDNLSIATDNKEHLSLILRELNRYARIWVEDRMSIISVIGNRKSSGIEFEARIMDALKDIPLRMISYGSDENDVSLVIRTADKAEALRLLDEKLFKTVCFRKAC</sequence>
<reference evidence="9 10" key="1">
    <citation type="submission" date="2018-08" db="EMBL/GenBank/DDBJ databases">
        <title>A genome reference for cultivated species of the human gut microbiota.</title>
        <authorList>
            <person name="Zou Y."/>
            <person name="Xue W."/>
            <person name="Luo G."/>
        </authorList>
    </citation>
    <scope>NUCLEOTIDE SEQUENCE [LARGE SCALE GENOMIC DNA]</scope>
    <source>
        <strain evidence="9 10">OM05-15BH</strain>
    </source>
</reference>
<dbReference type="Gene3D" id="3.40.1160.10">
    <property type="entry name" value="Acetylglutamate kinase-like"/>
    <property type="match status" value="1"/>
</dbReference>
<dbReference type="RefSeq" id="WP_117723410.1">
    <property type="nucleotide sequence ID" value="NZ_QSUL01000002.1"/>
</dbReference>
<dbReference type="InterPro" id="IPR036393">
    <property type="entry name" value="AceGlu_kinase-like_sf"/>
</dbReference>
<evidence type="ECO:0000256" key="3">
    <source>
        <dbReference type="ARBA" id="ARBA00022741"/>
    </source>
</evidence>
<comment type="similarity">
    <text evidence="1">Belongs to the aspartokinase family.</text>
</comment>
<protein>
    <recommendedName>
        <fullName evidence="2">aspartate kinase</fullName>
        <ecNumber evidence="2">2.7.2.4</ecNumber>
    </recommendedName>
</protein>
<dbReference type="GO" id="GO:0005524">
    <property type="term" value="F:ATP binding"/>
    <property type="evidence" value="ECO:0007669"/>
    <property type="project" value="UniProtKB-KW"/>
</dbReference>
<keyword evidence="4 9" id="KW-0418">Kinase</keyword>
<evidence type="ECO:0000256" key="2">
    <source>
        <dbReference type="ARBA" id="ARBA00013059"/>
    </source>
</evidence>
<evidence type="ECO:0000256" key="1">
    <source>
        <dbReference type="ARBA" id="ARBA00010122"/>
    </source>
</evidence>
<dbReference type="AlphaFoldDB" id="A0A3E5BQ61"/>
<proteinExistence type="inferred from homology"/>
<dbReference type="Gene3D" id="1.20.120.1320">
    <property type="entry name" value="Aspartokinase, catalytic domain"/>
    <property type="match status" value="1"/>
</dbReference>
<dbReference type="PANTHER" id="PTHR21499">
    <property type="entry name" value="ASPARTATE KINASE"/>
    <property type="match status" value="1"/>
</dbReference>
<dbReference type="Proteomes" id="UP000260983">
    <property type="component" value="Unassembled WGS sequence"/>
</dbReference>
<keyword evidence="5" id="KW-0067">ATP-binding</keyword>
<evidence type="ECO:0000259" key="7">
    <source>
        <dbReference type="Pfam" id="PF00696"/>
    </source>
</evidence>
<dbReference type="GO" id="GO:0004072">
    <property type="term" value="F:aspartate kinase activity"/>
    <property type="evidence" value="ECO:0007669"/>
    <property type="project" value="UniProtKB-EC"/>
</dbReference>
<dbReference type="Gene3D" id="3.30.70.260">
    <property type="match status" value="2"/>
</dbReference>
<evidence type="ECO:0000256" key="5">
    <source>
        <dbReference type="ARBA" id="ARBA00022840"/>
    </source>
</evidence>
<dbReference type="Pfam" id="PF22468">
    <property type="entry name" value="ACT_9"/>
    <property type="match status" value="1"/>
</dbReference>
<evidence type="ECO:0000313" key="9">
    <source>
        <dbReference type="EMBL" id="RGN39513.1"/>
    </source>
</evidence>
<organism evidence="9 10">
    <name type="scientific">Bacteroides oleiciplenus</name>
    <dbReference type="NCBI Taxonomy" id="626931"/>
    <lineage>
        <taxon>Bacteria</taxon>
        <taxon>Pseudomonadati</taxon>
        <taxon>Bacteroidota</taxon>
        <taxon>Bacteroidia</taxon>
        <taxon>Bacteroidales</taxon>
        <taxon>Bacteroidaceae</taxon>
        <taxon>Bacteroides</taxon>
    </lineage>
</organism>
<gene>
    <name evidence="9" type="ORF">DXB65_04110</name>
</gene>
<evidence type="ECO:0000313" key="10">
    <source>
        <dbReference type="Proteomes" id="UP000260983"/>
    </source>
</evidence>
<evidence type="ECO:0000256" key="6">
    <source>
        <dbReference type="ARBA" id="ARBA00047872"/>
    </source>
</evidence>
<dbReference type="InterPro" id="IPR045865">
    <property type="entry name" value="ACT-like_dom_sf"/>
</dbReference>